<accession>A0A0F9UU56</accession>
<proteinExistence type="predicted"/>
<reference evidence="1" key="1">
    <citation type="journal article" date="2015" name="Nature">
        <title>Complex archaea that bridge the gap between prokaryotes and eukaryotes.</title>
        <authorList>
            <person name="Spang A."/>
            <person name="Saw J.H."/>
            <person name="Jorgensen S.L."/>
            <person name="Zaremba-Niedzwiedzka K."/>
            <person name="Martijn J."/>
            <person name="Lind A.E."/>
            <person name="van Eijk R."/>
            <person name="Schleper C."/>
            <person name="Guy L."/>
            <person name="Ettema T.J."/>
        </authorList>
    </citation>
    <scope>NUCLEOTIDE SEQUENCE</scope>
</reference>
<dbReference type="EMBL" id="LAZR01000816">
    <property type="protein sequence ID" value="KKN57168.1"/>
    <property type="molecule type" value="Genomic_DNA"/>
</dbReference>
<protein>
    <submittedName>
        <fullName evidence="1">Uncharacterized protein</fullName>
    </submittedName>
</protein>
<evidence type="ECO:0000313" key="1">
    <source>
        <dbReference type="EMBL" id="KKN57168.1"/>
    </source>
</evidence>
<name>A0A0F9UU56_9ZZZZ</name>
<comment type="caution">
    <text evidence="1">The sequence shown here is derived from an EMBL/GenBank/DDBJ whole genome shotgun (WGS) entry which is preliminary data.</text>
</comment>
<dbReference type="AlphaFoldDB" id="A0A0F9UU56"/>
<gene>
    <name evidence="1" type="ORF">LCGC14_0564960</name>
</gene>
<organism evidence="1">
    <name type="scientific">marine sediment metagenome</name>
    <dbReference type="NCBI Taxonomy" id="412755"/>
    <lineage>
        <taxon>unclassified sequences</taxon>
        <taxon>metagenomes</taxon>
        <taxon>ecological metagenomes</taxon>
    </lineage>
</organism>
<sequence length="78" mass="8844">MARYCKKSLPVEAAQFLPDEQRWDKWPDGVQADGEGGHKIRISGILAPIEPGDWRVIEPDGAISLYTNDNFTEFHEET</sequence>